<reference evidence="8" key="1">
    <citation type="submission" date="2016-10" db="EMBL/GenBank/DDBJ databases">
        <authorList>
            <person name="Varghese N."/>
            <person name="Submissions S."/>
        </authorList>
    </citation>
    <scope>NUCLEOTIDE SEQUENCE [LARGE SCALE GENOMIC DNA]</scope>
    <source>
        <strain evidence="8">Nm76</strain>
    </source>
</reference>
<accession>A0A1H8RDU0</accession>
<keyword evidence="4" id="KW-0378">Hydrolase</keyword>
<feature type="domain" description="PIN" evidence="6">
    <location>
        <begin position="2"/>
        <end position="117"/>
    </location>
</feature>
<dbReference type="InterPro" id="IPR029060">
    <property type="entry name" value="PIN-like_dom_sf"/>
</dbReference>
<dbReference type="GO" id="GO:0004540">
    <property type="term" value="F:RNA nuclease activity"/>
    <property type="evidence" value="ECO:0007669"/>
    <property type="project" value="TreeGrafter"/>
</dbReference>
<dbReference type="OrthoDB" id="9811788at2"/>
<dbReference type="Pfam" id="PF01850">
    <property type="entry name" value="PIN"/>
    <property type="match status" value="1"/>
</dbReference>
<dbReference type="CDD" id="cd18760">
    <property type="entry name" value="PIN_MtVapC3-like"/>
    <property type="match status" value="1"/>
</dbReference>
<evidence type="ECO:0000256" key="4">
    <source>
        <dbReference type="ARBA" id="ARBA00022801"/>
    </source>
</evidence>
<evidence type="ECO:0000256" key="5">
    <source>
        <dbReference type="ARBA" id="ARBA00022842"/>
    </source>
</evidence>
<protein>
    <recommendedName>
        <fullName evidence="6">PIN domain-containing protein</fullName>
    </recommendedName>
</protein>
<dbReference type="STRING" id="42354.SAMN05216333_1149"/>
<evidence type="ECO:0000256" key="1">
    <source>
        <dbReference type="ARBA" id="ARBA00022649"/>
    </source>
</evidence>
<dbReference type="GO" id="GO:0016787">
    <property type="term" value="F:hydrolase activity"/>
    <property type="evidence" value="ECO:0007669"/>
    <property type="project" value="UniProtKB-KW"/>
</dbReference>
<organism evidence="7 8">
    <name type="scientific">Nitrosomonas oligotropha</name>
    <dbReference type="NCBI Taxonomy" id="42354"/>
    <lineage>
        <taxon>Bacteria</taxon>
        <taxon>Pseudomonadati</taxon>
        <taxon>Pseudomonadota</taxon>
        <taxon>Betaproteobacteria</taxon>
        <taxon>Nitrosomonadales</taxon>
        <taxon>Nitrosomonadaceae</taxon>
        <taxon>Nitrosomonas</taxon>
    </lineage>
</organism>
<proteinExistence type="predicted"/>
<gene>
    <name evidence="7" type="ORF">SAMN05216333_1149</name>
</gene>
<sequence>MVLVDTGVWVDFFNGKISSQTEKLDHYLSSTVIIVGDLILAEVLQGFRSDKDYQIAKSLLTELELVQICNSDLAIKSAQNYRTLRKQGITIRKTIDCLIATYCIETKTPLLFSDRDFVPYVDNLRLKDASVL</sequence>
<keyword evidence="2" id="KW-0540">Nuclease</keyword>
<keyword evidence="3" id="KW-0479">Metal-binding</keyword>
<keyword evidence="1" id="KW-1277">Toxin-antitoxin system</keyword>
<dbReference type="PANTHER" id="PTHR42740">
    <property type="entry name" value="RIBONUCLEASE VAPC3"/>
    <property type="match status" value="1"/>
</dbReference>
<keyword evidence="5" id="KW-0460">Magnesium</keyword>
<evidence type="ECO:0000256" key="3">
    <source>
        <dbReference type="ARBA" id="ARBA00022723"/>
    </source>
</evidence>
<dbReference type="Proteomes" id="UP000198814">
    <property type="component" value="Unassembled WGS sequence"/>
</dbReference>
<dbReference type="GO" id="GO:0046872">
    <property type="term" value="F:metal ion binding"/>
    <property type="evidence" value="ECO:0007669"/>
    <property type="project" value="UniProtKB-KW"/>
</dbReference>
<evidence type="ECO:0000259" key="6">
    <source>
        <dbReference type="Pfam" id="PF01850"/>
    </source>
</evidence>
<dbReference type="EMBL" id="FODO01000014">
    <property type="protein sequence ID" value="SEO64512.1"/>
    <property type="molecule type" value="Genomic_DNA"/>
</dbReference>
<dbReference type="PANTHER" id="PTHR42740:SF1">
    <property type="entry name" value="RIBONUCLEASE VAPC3"/>
    <property type="match status" value="1"/>
</dbReference>
<evidence type="ECO:0000313" key="7">
    <source>
        <dbReference type="EMBL" id="SEO64512.1"/>
    </source>
</evidence>
<evidence type="ECO:0000313" key="8">
    <source>
        <dbReference type="Proteomes" id="UP000198814"/>
    </source>
</evidence>
<evidence type="ECO:0000256" key="2">
    <source>
        <dbReference type="ARBA" id="ARBA00022722"/>
    </source>
</evidence>
<dbReference type="InterPro" id="IPR002716">
    <property type="entry name" value="PIN_dom"/>
</dbReference>
<dbReference type="AlphaFoldDB" id="A0A1H8RDU0"/>
<name>A0A1H8RDU0_9PROT</name>
<keyword evidence="8" id="KW-1185">Reference proteome</keyword>
<dbReference type="RefSeq" id="WP_090319216.1">
    <property type="nucleotide sequence ID" value="NZ_FNOE01000013.1"/>
</dbReference>
<dbReference type="SUPFAM" id="SSF88723">
    <property type="entry name" value="PIN domain-like"/>
    <property type="match status" value="1"/>
</dbReference>
<dbReference type="Gene3D" id="3.40.50.1010">
    <property type="entry name" value="5'-nuclease"/>
    <property type="match status" value="1"/>
</dbReference>
<dbReference type="InterPro" id="IPR051749">
    <property type="entry name" value="PINc/VapC_TA_RNase"/>
</dbReference>